<protein>
    <submittedName>
        <fullName evidence="2">Uncharacterized protein</fullName>
    </submittedName>
</protein>
<name>A0A2U3NQ80_9MYCO</name>
<dbReference type="EMBL" id="FUFA01000002">
    <property type="protein sequence ID" value="SPM33678.1"/>
    <property type="molecule type" value="Genomic_DNA"/>
</dbReference>
<organism evidence="2 3">
    <name type="scientific">Mycobacterium rhizamassiliense</name>
    <dbReference type="NCBI Taxonomy" id="1841860"/>
    <lineage>
        <taxon>Bacteria</taxon>
        <taxon>Bacillati</taxon>
        <taxon>Actinomycetota</taxon>
        <taxon>Actinomycetes</taxon>
        <taxon>Mycobacteriales</taxon>
        <taxon>Mycobacteriaceae</taxon>
        <taxon>Mycobacterium</taxon>
    </lineage>
</organism>
<accession>A0A2U3NQ80</accession>
<evidence type="ECO:0000313" key="2">
    <source>
        <dbReference type="EMBL" id="SPM33678.1"/>
    </source>
</evidence>
<feature type="signal peptide" evidence="1">
    <location>
        <begin position="1"/>
        <end position="28"/>
    </location>
</feature>
<keyword evidence="1" id="KW-0732">Signal</keyword>
<proteinExistence type="predicted"/>
<dbReference type="STRING" id="1841860.GCA_900157375_01483"/>
<dbReference type="AlphaFoldDB" id="A0A2U3NQ80"/>
<gene>
    <name evidence="2" type="ORF">MRAB57_1482</name>
</gene>
<reference evidence="2 3" key="1">
    <citation type="submission" date="2017-01" db="EMBL/GenBank/DDBJ databases">
        <authorList>
            <consortium name="Urmite Genomes"/>
        </authorList>
    </citation>
    <scope>NUCLEOTIDE SEQUENCE [LARGE SCALE GENOMIC DNA]</scope>
    <source>
        <strain evidence="2 3">AB57</strain>
    </source>
</reference>
<dbReference type="Proteomes" id="UP000240988">
    <property type="component" value="Unassembled WGS sequence"/>
</dbReference>
<sequence length="160" mass="17413">MVRPRRRVLARRLIAALCVAIAAAGGFAAWHAHFRPPPCRAVHQFVEFNTAAQASLKDKTYFPPGGSYDEPRVPTAADYQAWLDGLQGHADRITAPDLSAHAHRAAQAARDFMADMAKANDALGRQDFLKPRVPPEAKAAGEDQRKFVAEMDALARACPA</sequence>
<dbReference type="RefSeq" id="WP_245835865.1">
    <property type="nucleotide sequence ID" value="NZ_LT721901.1"/>
</dbReference>
<evidence type="ECO:0000313" key="3">
    <source>
        <dbReference type="Proteomes" id="UP000240988"/>
    </source>
</evidence>
<feature type="chain" id="PRO_5015564034" evidence="1">
    <location>
        <begin position="29"/>
        <end position="160"/>
    </location>
</feature>
<keyword evidence="3" id="KW-1185">Reference proteome</keyword>
<evidence type="ECO:0000256" key="1">
    <source>
        <dbReference type="SAM" id="SignalP"/>
    </source>
</evidence>